<keyword evidence="1" id="KW-0732">Signal</keyword>
<dbReference type="PROSITE" id="PS50012">
    <property type="entry name" value="RCC1_3"/>
    <property type="match status" value="4"/>
</dbReference>
<dbReference type="PROSITE" id="PS00626">
    <property type="entry name" value="RCC1_2"/>
    <property type="match status" value="1"/>
</dbReference>
<evidence type="ECO:0000313" key="2">
    <source>
        <dbReference type="EMBL" id="GAA5100770.1"/>
    </source>
</evidence>
<gene>
    <name evidence="2" type="ORF">GCM10023338_15750</name>
</gene>
<comment type="caution">
    <text evidence="2">The sequence shown here is derived from an EMBL/GenBank/DDBJ whole genome shotgun (WGS) entry which is preliminary data.</text>
</comment>
<organism evidence="2 3">
    <name type="scientific">Wohlfahrtiimonas larvae</name>
    <dbReference type="NCBI Taxonomy" id="1157986"/>
    <lineage>
        <taxon>Bacteria</taxon>
        <taxon>Pseudomonadati</taxon>
        <taxon>Pseudomonadota</taxon>
        <taxon>Gammaproteobacteria</taxon>
        <taxon>Cardiobacteriales</taxon>
        <taxon>Ignatzschineriaceae</taxon>
        <taxon>Wohlfahrtiimonas</taxon>
    </lineage>
</organism>
<dbReference type="Pfam" id="PF00415">
    <property type="entry name" value="RCC1"/>
    <property type="match status" value="3"/>
</dbReference>
<keyword evidence="3" id="KW-1185">Reference proteome</keyword>
<dbReference type="PANTHER" id="PTHR45982:SF1">
    <property type="entry name" value="REGULATOR OF CHROMOSOME CONDENSATION"/>
    <property type="match status" value="1"/>
</dbReference>
<feature type="signal peptide" evidence="1">
    <location>
        <begin position="1"/>
        <end position="30"/>
    </location>
</feature>
<dbReference type="SUPFAM" id="SSF50985">
    <property type="entry name" value="RCC1/BLIP-II"/>
    <property type="match status" value="2"/>
</dbReference>
<feature type="chain" id="PRO_5046617331" description="Chromosome condensation regulator RCC1" evidence="1">
    <location>
        <begin position="31"/>
        <end position="446"/>
    </location>
</feature>
<accession>A0ABP9MRX4</accession>
<name>A0ABP9MRX4_9GAMM</name>
<evidence type="ECO:0008006" key="4">
    <source>
        <dbReference type="Google" id="ProtNLM"/>
    </source>
</evidence>
<protein>
    <recommendedName>
        <fullName evidence="4">Chromosome condensation regulator RCC1</fullName>
    </recommendedName>
</protein>
<evidence type="ECO:0000256" key="1">
    <source>
        <dbReference type="SAM" id="SignalP"/>
    </source>
</evidence>
<dbReference type="EMBL" id="BAABKE010000005">
    <property type="protein sequence ID" value="GAA5100770.1"/>
    <property type="molecule type" value="Genomic_DNA"/>
</dbReference>
<dbReference type="InterPro" id="IPR009091">
    <property type="entry name" value="RCC1/BLIP-II"/>
</dbReference>
<dbReference type="Gene3D" id="2.130.10.30">
    <property type="entry name" value="Regulator of chromosome condensation 1/beta-lactamase-inhibitor protein II"/>
    <property type="match status" value="2"/>
</dbReference>
<dbReference type="Proteomes" id="UP001500631">
    <property type="component" value="Unassembled WGS sequence"/>
</dbReference>
<reference evidence="3" key="1">
    <citation type="journal article" date="2019" name="Int. J. Syst. Evol. Microbiol.">
        <title>The Global Catalogue of Microorganisms (GCM) 10K type strain sequencing project: providing services to taxonomists for standard genome sequencing and annotation.</title>
        <authorList>
            <consortium name="The Broad Institute Genomics Platform"/>
            <consortium name="The Broad Institute Genome Sequencing Center for Infectious Disease"/>
            <person name="Wu L."/>
            <person name="Ma J."/>
        </authorList>
    </citation>
    <scope>NUCLEOTIDE SEQUENCE [LARGE SCALE GENOMIC DNA]</scope>
    <source>
        <strain evidence="3">JCM 18424</strain>
    </source>
</reference>
<dbReference type="InterPro" id="IPR000408">
    <property type="entry name" value="Reg_chr_condens"/>
</dbReference>
<sequence>MQRKVLRYSLLCVSLLPLLVNMGITQTLEASDSGYGINGGEGAAQSTTAIDTGVGIKNGEVWIWGYKGSGQQGNGSTNGNLYDRDRVPEKIASLQNIVSVSGGAYHLLAVDYEGYVFGWGLNARGETGCGHTGIVSIPCEVKGTDGQRLRVRQAVGAGEYNSIYLDLNGNVLTSGSSAFGQLGLGPKAKNTATPTKIDLNGEVARLIGAAYEGGFAVTYDKNSWDTNEQNVWAWGRDFYSSLGLYASGDNYVRSPMKVENLKPYANKIVKIAGGYQYGVALLNDGKVIGWGWYRSVGQSCNSSRVNTTKSPIPVEVPFPPKMVNGVLVPSKVVQMESYFTSTIVLTNHNEIYTFGTSVESAYDNIQGTCPKLANITDEFRNEHSTLDSEGNRIPGSIVKIGRGKHHITYEMSDGTAWGVGYNAGGQIFYGAGLIRDFPGQQLRDLQ</sequence>
<dbReference type="PANTHER" id="PTHR45982">
    <property type="entry name" value="REGULATOR OF CHROMOSOME CONDENSATION"/>
    <property type="match status" value="1"/>
</dbReference>
<evidence type="ECO:0000313" key="3">
    <source>
        <dbReference type="Proteomes" id="UP001500631"/>
    </source>
</evidence>
<proteinExistence type="predicted"/>
<dbReference type="RefSeq" id="WP_077925855.1">
    <property type="nucleotide sequence ID" value="NZ_BAABKE010000005.1"/>
</dbReference>
<dbReference type="InterPro" id="IPR051553">
    <property type="entry name" value="Ran_GTPase-activating"/>
</dbReference>